<keyword evidence="1" id="KW-0732">Signal</keyword>
<dbReference type="PANTHER" id="PTHR11362">
    <property type="entry name" value="PHOSPHATIDYLETHANOLAMINE-BINDING PROTEIN"/>
    <property type="match status" value="1"/>
</dbReference>
<dbReference type="PANTHER" id="PTHR11362:SF82">
    <property type="entry name" value="PHOSPHATIDYLETHANOLAMINE-BINDING PROTEIN 4"/>
    <property type="match status" value="1"/>
</dbReference>
<dbReference type="InterPro" id="IPR036610">
    <property type="entry name" value="PEBP-like_sf"/>
</dbReference>
<evidence type="ECO:0000256" key="1">
    <source>
        <dbReference type="SAM" id="SignalP"/>
    </source>
</evidence>
<dbReference type="Gene3D" id="3.90.280.10">
    <property type="entry name" value="PEBP-like"/>
    <property type="match status" value="1"/>
</dbReference>
<dbReference type="InterPro" id="IPR008914">
    <property type="entry name" value="PEBP"/>
</dbReference>
<dbReference type="InterPro" id="IPR035810">
    <property type="entry name" value="PEBP_euk"/>
</dbReference>
<dbReference type="SUPFAM" id="SSF49777">
    <property type="entry name" value="PEBP-like"/>
    <property type="match status" value="1"/>
</dbReference>
<reference evidence="2" key="1">
    <citation type="submission" date="2020-11" db="EMBL/GenBank/DDBJ databases">
        <authorList>
            <consortium name="DOE Joint Genome Institute"/>
            <person name="Ahrendt S."/>
            <person name="Riley R."/>
            <person name="Andreopoulos W."/>
            <person name="Labutti K."/>
            <person name="Pangilinan J."/>
            <person name="Ruiz-Duenas F.J."/>
            <person name="Barrasa J.M."/>
            <person name="Sanchez-Garcia M."/>
            <person name="Camarero S."/>
            <person name="Miyauchi S."/>
            <person name="Serrano A."/>
            <person name="Linde D."/>
            <person name="Babiker R."/>
            <person name="Drula E."/>
            <person name="Ayuso-Fernandez I."/>
            <person name="Pacheco R."/>
            <person name="Padilla G."/>
            <person name="Ferreira P."/>
            <person name="Barriuso J."/>
            <person name="Kellner H."/>
            <person name="Castanera R."/>
            <person name="Alfaro M."/>
            <person name="Ramirez L."/>
            <person name="Pisabarro A.G."/>
            <person name="Kuo A."/>
            <person name="Tritt A."/>
            <person name="Lipzen A."/>
            <person name="He G."/>
            <person name="Yan M."/>
            <person name="Ng V."/>
            <person name="Cullen D."/>
            <person name="Martin F."/>
            <person name="Rosso M.-N."/>
            <person name="Henrissat B."/>
            <person name="Hibbett D."/>
            <person name="Martinez A.T."/>
            <person name="Grigoriev I.V."/>
        </authorList>
    </citation>
    <scope>NUCLEOTIDE SEQUENCE</scope>
    <source>
        <strain evidence="2">MF-IS2</strain>
    </source>
</reference>
<evidence type="ECO:0000313" key="3">
    <source>
        <dbReference type="Proteomes" id="UP000807342"/>
    </source>
</evidence>
<protein>
    <submittedName>
        <fullName evidence="2">PEBP-like protein</fullName>
    </submittedName>
</protein>
<sequence>MRFSIGLLSLFALIVSAQDTNVRTVKQAFDNANIPTDIEITFNPTALLEVTFPETGSNPITIHAGEQLPRNSTAGPPTFRVVGANSNGPFVVATVDPDAPTPQNPTSAEIRHFLGGNFRANAGGLLTNSTPAISNFLQPTPPAGSDAHRYIFLLFNQPAGFNQQTFVTSSTSTSLFNISAFAQEVGLGNPIAGTFMLVAPDPTTV</sequence>
<dbReference type="OrthoDB" id="2506647at2759"/>
<accession>A0A9P6BZK9</accession>
<dbReference type="CDD" id="cd00866">
    <property type="entry name" value="PEBP_euk"/>
    <property type="match status" value="1"/>
</dbReference>
<gene>
    <name evidence="2" type="ORF">P691DRAFT_708753</name>
</gene>
<evidence type="ECO:0000313" key="2">
    <source>
        <dbReference type="EMBL" id="KAF9446376.1"/>
    </source>
</evidence>
<dbReference type="EMBL" id="MU151249">
    <property type="protein sequence ID" value="KAF9446376.1"/>
    <property type="molecule type" value="Genomic_DNA"/>
</dbReference>
<dbReference type="AlphaFoldDB" id="A0A9P6BZK9"/>
<keyword evidence="3" id="KW-1185">Reference proteome</keyword>
<feature type="signal peptide" evidence="1">
    <location>
        <begin position="1"/>
        <end position="17"/>
    </location>
</feature>
<dbReference type="Proteomes" id="UP000807342">
    <property type="component" value="Unassembled WGS sequence"/>
</dbReference>
<name>A0A9P6BZK9_9AGAR</name>
<feature type="chain" id="PRO_5040159435" evidence="1">
    <location>
        <begin position="18"/>
        <end position="205"/>
    </location>
</feature>
<organism evidence="2 3">
    <name type="scientific">Macrolepiota fuliginosa MF-IS2</name>
    <dbReference type="NCBI Taxonomy" id="1400762"/>
    <lineage>
        <taxon>Eukaryota</taxon>
        <taxon>Fungi</taxon>
        <taxon>Dikarya</taxon>
        <taxon>Basidiomycota</taxon>
        <taxon>Agaricomycotina</taxon>
        <taxon>Agaricomycetes</taxon>
        <taxon>Agaricomycetidae</taxon>
        <taxon>Agaricales</taxon>
        <taxon>Agaricineae</taxon>
        <taxon>Agaricaceae</taxon>
        <taxon>Macrolepiota</taxon>
    </lineage>
</organism>
<comment type="caution">
    <text evidence="2">The sequence shown here is derived from an EMBL/GenBank/DDBJ whole genome shotgun (WGS) entry which is preliminary data.</text>
</comment>
<proteinExistence type="predicted"/>
<dbReference type="Pfam" id="PF01161">
    <property type="entry name" value="PBP"/>
    <property type="match status" value="1"/>
</dbReference>